<keyword evidence="3" id="KW-0479">Metal-binding</keyword>
<reference evidence="12" key="1">
    <citation type="submission" date="2021-02" db="EMBL/GenBank/DDBJ databases">
        <authorList>
            <person name="Dougan E. K."/>
            <person name="Rhodes N."/>
            <person name="Thang M."/>
            <person name="Chan C."/>
        </authorList>
    </citation>
    <scope>NUCLEOTIDE SEQUENCE</scope>
</reference>
<gene>
    <name evidence="12" type="ORF">SNAT2548_LOCUS35065</name>
</gene>
<evidence type="ECO:0000259" key="11">
    <source>
        <dbReference type="PROSITE" id="PS51873"/>
    </source>
</evidence>
<comment type="caution">
    <text evidence="12">The sequence shown here is derived from an EMBL/GenBank/DDBJ whole genome shotgun (WGS) entry which is preliminary data.</text>
</comment>
<dbReference type="CDD" id="cd20335">
    <property type="entry name" value="BRcat_RBR"/>
    <property type="match status" value="1"/>
</dbReference>
<feature type="compositionally biased region" description="Low complexity" evidence="9">
    <location>
        <begin position="122"/>
        <end position="137"/>
    </location>
</feature>
<dbReference type="Proteomes" id="UP000604046">
    <property type="component" value="Unassembled WGS sequence"/>
</dbReference>
<keyword evidence="6" id="KW-0833">Ubl conjugation pathway</keyword>
<evidence type="ECO:0000256" key="6">
    <source>
        <dbReference type="ARBA" id="ARBA00022786"/>
    </source>
</evidence>
<keyword evidence="5 8" id="KW-0863">Zinc-finger</keyword>
<dbReference type="InterPro" id="IPR051628">
    <property type="entry name" value="LUBAC_E3_Ligases"/>
</dbReference>
<keyword evidence="2" id="KW-0808">Transferase</keyword>
<evidence type="ECO:0000259" key="10">
    <source>
        <dbReference type="PROSITE" id="PS50089"/>
    </source>
</evidence>
<evidence type="ECO:0000256" key="8">
    <source>
        <dbReference type="PROSITE-ProRule" id="PRU00175"/>
    </source>
</evidence>
<dbReference type="InterPro" id="IPR001841">
    <property type="entry name" value="Znf_RING"/>
</dbReference>
<name>A0A812V452_9DINO</name>
<dbReference type="PROSITE" id="PS50089">
    <property type="entry name" value="ZF_RING_2"/>
    <property type="match status" value="1"/>
</dbReference>
<evidence type="ECO:0000313" key="12">
    <source>
        <dbReference type="EMBL" id="CAE7616835.1"/>
    </source>
</evidence>
<sequence length="539" mass="59375">MPGRMVCDSRMNVGLAVALFEQGYTEASVQEAVKSCSTVEEAMAFLNPKHKQTKVRDSTVQMASDRPRRRATGKRALTGSVAGAPCIAQSGTTADEVPLTVGHSALLQRVIERQPKSKSCEETSAPAAPTPSEAIETGSSGDSVAAPTPVDQTERLGAEAQEDREEPSKEPCKEPSKESTALMPARPIAPNEQGMKWWREAAARWPKIYQNLRLEASLSILRPTCREVTDYLGTVHFAETANTTPVRKRATEEQASTNGKKMRQESASAMGVVPTPSRSSLDGCRSPHAMRLNCNADVCKICCCDTSPWRSVRLGCGHGWYCASCMLRHAEARLEMGASSITCPECSSVLAERDLRKLLPTETIDRLLARSLEQAVSCAADIRACPTPNCPMRVAIEEGDITRFKCTICKKESCLRCGRQPFHRGLTCEEYSEKLKNNTKAAKKERQADQLFEQWMEQTGSKQCPTCRMAVTKQNLDKQKTQYSECHKMSCRNCGTKFCFKCLAVLTDTYTCGCTIDAHGFIDPVTGKIVKHLKKRARK</sequence>
<evidence type="ECO:0000256" key="5">
    <source>
        <dbReference type="ARBA" id="ARBA00022771"/>
    </source>
</evidence>
<dbReference type="InterPro" id="IPR013083">
    <property type="entry name" value="Znf_RING/FYVE/PHD"/>
</dbReference>
<protein>
    <submittedName>
        <fullName evidence="12">Uncharacterized protein</fullName>
    </submittedName>
</protein>
<dbReference type="SMART" id="SM00647">
    <property type="entry name" value="IBR"/>
    <property type="match status" value="2"/>
</dbReference>
<dbReference type="GO" id="GO:0000151">
    <property type="term" value="C:ubiquitin ligase complex"/>
    <property type="evidence" value="ECO:0007669"/>
    <property type="project" value="TreeGrafter"/>
</dbReference>
<evidence type="ECO:0000256" key="9">
    <source>
        <dbReference type="SAM" id="MobiDB-lite"/>
    </source>
</evidence>
<evidence type="ECO:0000313" key="13">
    <source>
        <dbReference type="Proteomes" id="UP000604046"/>
    </source>
</evidence>
<dbReference type="AlphaFoldDB" id="A0A812V452"/>
<keyword evidence="13" id="KW-1185">Reference proteome</keyword>
<feature type="region of interest" description="Disordered" evidence="9">
    <location>
        <begin position="113"/>
        <end position="188"/>
    </location>
</feature>
<feature type="compositionally biased region" description="Basic and acidic residues" evidence="9">
    <location>
        <begin position="166"/>
        <end position="177"/>
    </location>
</feature>
<dbReference type="Gene3D" id="3.30.40.10">
    <property type="entry name" value="Zinc/RING finger domain, C3HC4 (zinc finger)"/>
    <property type="match status" value="1"/>
</dbReference>
<dbReference type="GO" id="GO:0097039">
    <property type="term" value="P:protein linear polyubiquitination"/>
    <property type="evidence" value="ECO:0007669"/>
    <property type="project" value="TreeGrafter"/>
</dbReference>
<dbReference type="PANTHER" id="PTHR22770:SF13">
    <property type="entry name" value="RING-TYPE DOMAIN-CONTAINING PROTEIN"/>
    <property type="match status" value="1"/>
</dbReference>
<organism evidence="12 13">
    <name type="scientific">Symbiodinium natans</name>
    <dbReference type="NCBI Taxonomy" id="878477"/>
    <lineage>
        <taxon>Eukaryota</taxon>
        <taxon>Sar</taxon>
        <taxon>Alveolata</taxon>
        <taxon>Dinophyceae</taxon>
        <taxon>Suessiales</taxon>
        <taxon>Symbiodiniaceae</taxon>
        <taxon>Symbiodinium</taxon>
    </lineage>
</organism>
<dbReference type="PROSITE" id="PS51873">
    <property type="entry name" value="TRIAD"/>
    <property type="match status" value="1"/>
</dbReference>
<dbReference type="SUPFAM" id="SSF57850">
    <property type="entry name" value="RING/U-box"/>
    <property type="match status" value="3"/>
</dbReference>
<evidence type="ECO:0000256" key="2">
    <source>
        <dbReference type="ARBA" id="ARBA00022679"/>
    </source>
</evidence>
<feature type="domain" description="RING-type" evidence="10">
    <location>
        <begin position="299"/>
        <end position="347"/>
    </location>
</feature>
<evidence type="ECO:0000256" key="4">
    <source>
        <dbReference type="ARBA" id="ARBA00022737"/>
    </source>
</evidence>
<dbReference type="InterPro" id="IPR044066">
    <property type="entry name" value="TRIAD_supradom"/>
</dbReference>
<keyword evidence="7" id="KW-0862">Zinc</keyword>
<dbReference type="EMBL" id="CAJNDS010002845">
    <property type="protein sequence ID" value="CAE7616835.1"/>
    <property type="molecule type" value="Genomic_DNA"/>
</dbReference>
<dbReference type="GO" id="GO:0043130">
    <property type="term" value="F:ubiquitin binding"/>
    <property type="evidence" value="ECO:0007669"/>
    <property type="project" value="TreeGrafter"/>
</dbReference>
<accession>A0A812V452</accession>
<feature type="region of interest" description="Disordered" evidence="9">
    <location>
        <begin position="243"/>
        <end position="280"/>
    </location>
</feature>
<evidence type="ECO:0000256" key="1">
    <source>
        <dbReference type="ARBA" id="ARBA00004906"/>
    </source>
</evidence>
<dbReference type="OrthoDB" id="6050183at2759"/>
<dbReference type="InterPro" id="IPR002867">
    <property type="entry name" value="IBR_dom"/>
</dbReference>
<dbReference type="GO" id="GO:0043161">
    <property type="term" value="P:proteasome-mediated ubiquitin-dependent protein catabolic process"/>
    <property type="evidence" value="ECO:0007669"/>
    <property type="project" value="TreeGrafter"/>
</dbReference>
<keyword evidence="4" id="KW-0677">Repeat</keyword>
<dbReference type="GO" id="GO:0004842">
    <property type="term" value="F:ubiquitin-protein transferase activity"/>
    <property type="evidence" value="ECO:0007669"/>
    <property type="project" value="TreeGrafter"/>
</dbReference>
<evidence type="ECO:0000256" key="7">
    <source>
        <dbReference type="ARBA" id="ARBA00022833"/>
    </source>
</evidence>
<proteinExistence type="predicted"/>
<comment type="pathway">
    <text evidence="1">Protein modification; protein ubiquitination.</text>
</comment>
<evidence type="ECO:0000256" key="3">
    <source>
        <dbReference type="ARBA" id="ARBA00022723"/>
    </source>
</evidence>
<dbReference type="GO" id="GO:0008270">
    <property type="term" value="F:zinc ion binding"/>
    <property type="evidence" value="ECO:0007669"/>
    <property type="project" value="UniProtKB-KW"/>
</dbReference>
<dbReference type="PANTHER" id="PTHR22770">
    <property type="entry name" value="UBIQUITIN CONJUGATING ENZYME 7 INTERACTING PROTEIN-RELATED"/>
    <property type="match status" value="1"/>
</dbReference>
<dbReference type="Pfam" id="PF01485">
    <property type="entry name" value="IBR"/>
    <property type="match status" value="1"/>
</dbReference>
<dbReference type="SMART" id="SM00184">
    <property type="entry name" value="RING"/>
    <property type="match status" value="2"/>
</dbReference>
<feature type="domain" description="RING-type" evidence="11">
    <location>
        <begin position="295"/>
        <end position="523"/>
    </location>
</feature>